<dbReference type="Proteomes" id="UP000245622">
    <property type="component" value="Chromosome 1"/>
</dbReference>
<reference evidence="2 3" key="1">
    <citation type="submission" date="2014-04" db="EMBL/GenBank/DDBJ databases">
        <authorList>
            <person name="Hornung B.V."/>
        </authorList>
    </citation>
    <scope>NUCLEOTIDE SEQUENCE [LARGE SCALE GENOMIC DNA]</scope>
    <source>
        <strain evidence="2 3">CRIB</strain>
    </source>
</reference>
<dbReference type="Pfam" id="PF02498">
    <property type="entry name" value="Bro-N"/>
    <property type="match status" value="1"/>
</dbReference>
<dbReference type="SMART" id="SM01040">
    <property type="entry name" value="Bro-N"/>
    <property type="match status" value="1"/>
</dbReference>
<dbReference type="AlphaFoldDB" id="A0A1V1I210"/>
<gene>
    <name evidence="2" type="ORF">CRIB_1649</name>
</gene>
<keyword evidence="3" id="KW-1185">Reference proteome</keyword>
<dbReference type="PANTHER" id="PTHR36180">
    <property type="entry name" value="DNA-BINDING PROTEIN-RELATED-RELATED"/>
    <property type="match status" value="1"/>
</dbReference>
<evidence type="ECO:0000313" key="3">
    <source>
        <dbReference type="Proteomes" id="UP000245622"/>
    </source>
</evidence>
<dbReference type="RefSeq" id="WP_180701792.1">
    <property type="nucleotide sequence ID" value="NZ_LN555523.1"/>
</dbReference>
<dbReference type="PROSITE" id="PS51750">
    <property type="entry name" value="BRO_N"/>
    <property type="match status" value="1"/>
</dbReference>
<dbReference type="Pfam" id="PF03374">
    <property type="entry name" value="ANT"/>
    <property type="match status" value="1"/>
</dbReference>
<organism evidence="2 3">
    <name type="scientific">Romboutsia ilealis</name>
    <dbReference type="NCBI Taxonomy" id="1115758"/>
    <lineage>
        <taxon>Bacteria</taxon>
        <taxon>Bacillati</taxon>
        <taxon>Bacillota</taxon>
        <taxon>Clostridia</taxon>
        <taxon>Peptostreptococcales</taxon>
        <taxon>Peptostreptococcaceae</taxon>
        <taxon>Romboutsia</taxon>
    </lineage>
</organism>
<dbReference type="GO" id="GO:0003677">
    <property type="term" value="F:DNA binding"/>
    <property type="evidence" value="ECO:0007669"/>
    <property type="project" value="InterPro"/>
</dbReference>
<protein>
    <submittedName>
        <fullName evidence="2">Prophage antirepressor</fullName>
    </submittedName>
</protein>
<dbReference type="KEGG" id="ril:CRIB_1649"/>
<sequence length="262" mass="30088">MKGLKIFTNEDFGDVAVISIDNKPYFEGIKVARILGYKNPNDAIKRHCKYPGIVFHDTRVQTGRRRDGTESFQIVQRAFISEGNLYRLIVKSKKEEAEKFESWVMDEVLPSIRNDGGYVNDETFLVKVLDSYIKQKTYCEKLINDLNNYKPYINIGQTVAQSDDSISIGAFAKLLNSLGLDIGRNRLFQWFRDNGYIMKQNGENQPKQLYIDMGLFKTRQMAITTSEGIAIKVTTYVTGKGQLYFIKKLKGDFLDEEVCGYF</sequence>
<dbReference type="InterPro" id="IPR003497">
    <property type="entry name" value="BRO_N_domain"/>
</dbReference>
<evidence type="ECO:0000313" key="2">
    <source>
        <dbReference type="EMBL" id="CED94256.1"/>
    </source>
</evidence>
<accession>A0A1V1I210</accession>
<evidence type="ECO:0000259" key="1">
    <source>
        <dbReference type="PROSITE" id="PS51750"/>
    </source>
</evidence>
<dbReference type="EMBL" id="LN555523">
    <property type="protein sequence ID" value="CED94256.1"/>
    <property type="molecule type" value="Genomic_DNA"/>
</dbReference>
<dbReference type="GeneID" id="82205681"/>
<feature type="domain" description="Bro-N" evidence="1">
    <location>
        <begin position="1"/>
        <end position="116"/>
    </location>
</feature>
<dbReference type="InterPro" id="IPR005039">
    <property type="entry name" value="Ant_C"/>
</dbReference>
<proteinExistence type="predicted"/>
<dbReference type="PANTHER" id="PTHR36180:SF2">
    <property type="entry name" value="BRO FAMILY PROTEIN"/>
    <property type="match status" value="1"/>
</dbReference>
<name>A0A1V1I210_9FIRM</name>